<organism evidence="2 3">
    <name type="scientific">Arabis nemorensis</name>
    <dbReference type="NCBI Taxonomy" id="586526"/>
    <lineage>
        <taxon>Eukaryota</taxon>
        <taxon>Viridiplantae</taxon>
        <taxon>Streptophyta</taxon>
        <taxon>Embryophyta</taxon>
        <taxon>Tracheophyta</taxon>
        <taxon>Spermatophyta</taxon>
        <taxon>Magnoliopsida</taxon>
        <taxon>eudicotyledons</taxon>
        <taxon>Gunneridae</taxon>
        <taxon>Pentapetalae</taxon>
        <taxon>rosids</taxon>
        <taxon>malvids</taxon>
        <taxon>Brassicales</taxon>
        <taxon>Brassicaceae</taxon>
        <taxon>Arabideae</taxon>
        <taxon>Arabis</taxon>
    </lineage>
</organism>
<feature type="region of interest" description="Disordered" evidence="1">
    <location>
        <begin position="1"/>
        <end position="25"/>
    </location>
</feature>
<dbReference type="Proteomes" id="UP000489600">
    <property type="component" value="Unassembled WGS sequence"/>
</dbReference>
<gene>
    <name evidence="2" type="ORF">ANE_LOCUS22151</name>
</gene>
<accession>A0A565CDG3</accession>
<reference evidence="2" key="1">
    <citation type="submission" date="2019-07" db="EMBL/GenBank/DDBJ databases">
        <authorList>
            <person name="Dittberner H."/>
        </authorList>
    </citation>
    <scope>NUCLEOTIDE SEQUENCE [LARGE SCALE GENOMIC DNA]</scope>
</reference>
<evidence type="ECO:0000313" key="3">
    <source>
        <dbReference type="Proteomes" id="UP000489600"/>
    </source>
</evidence>
<feature type="region of interest" description="Disordered" evidence="1">
    <location>
        <begin position="85"/>
        <end position="107"/>
    </location>
</feature>
<keyword evidence="3" id="KW-1185">Reference proteome</keyword>
<feature type="compositionally biased region" description="Polar residues" evidence="1">
    <location>
        <begin position="1"/>
        <end position="14"/>
    </location>
</feature>
<name>A0A565CDG3_9BRAS</name>
<comment type="caution">
    <text evidence="2">The sequence shown here is derived from an EMBL/GenBank/DDBJ whole genome shotgun (WGS) entry which is preliminary data.</text>
</comment>
<dbReference type="OrthoDB" id="1107559at2759"/>
<feature type="compositionally biased region" description="Low complexity" evidence="1">
    <location>
        <begin position="86"/>
        <end position="96"/>
    </location>
</feature>
<evidence type="ECO:0000313" key="2">
    <source>
        <dbReference type="EMBL" id="VVB11707.1"/>
    </source>
</evidence>
<dbReference type="Pfam" id="PF03004">
    <property type="entry name" value="Transposase_24"/>
    <property type="match status" value="1"/>
</dbReference>
<protein>
    <submittedName>
        <fullName evidence="2">Uncharacterized protein</fullName>
    </submittedName>
</protein>
<dbReference type="InterPro" id="IPR004252">
    <property type="entry name" value="Probable_transposase_24"/>
</dbReference>
<proteinExistence type="predicted"/>
<dbReference type="AlphaFoldDB" id="A0A565CDG3"/>
<sequence length="401" mass="45375">MASQKNKNTVSDYMSQRKGGAPSRVSEMGARFIIPTTGRAQPPIPAPRTAESAPSGMGTLFISPTAGHVQIPIAAPRTRVSYTWDSSPLSSSETLSVNAEDDEDRVPETESWMTLEDLLLSPGRQNMLKLVPPSDNAQAESDAWFSLNHTVTGQIREIMEADFGGLYYNMTNTPLEVQRRWFKSFAQRFNWDIIHTEIIRKKFKTQAGTQLCGLVSDWKRGMKKPKFMGNTLWGKFLYHYRSEDHKATSDRNSKARKCNTSLQCTWKKSFIRRRHEMRDENGEFPSHVELLEDTHKRKLNGVVIDPMTVEILEKCNKKAEEVLSQKQACEDGSGQIQELTKDEMNALFKETVPIKRGRCYGMGSVSECIMGSLSFTPSPVITTLQTHLQSTQDEFHETKNV</sequence>
<dbReference type="EMBL" id="CABITT030000007">
    <property type="protein sequence ID" value="VVB11707.1"/>
    <property type="molecule type" value="Genomic_DNA"/>
</dbReference>
<evidence type="ECO:0000256" key="1">
    <source>
        <dbReference type="SAM" id="MobiDB-lite"/>
    </source>
</evidence>